<gene>
    <name evidence="2" type="ORF">QNH39_26560</name>
</gene>
<dbReference type="EMBL" id="CP126114">
    <property type="protein sequence ID" value="WHY86094.1"/>
    <property type="molecule type" value="Genomic_DNA"/>
</dbReference>
<evidence type="ECO:0008006" key="4">
    <source>
        <dbReference type="Google" id="ProtNLM"/>
    </source>
</evidence>
<keyword evidence="1" id="KW-0812">Transmembrane</keyword>
<evidence type="ECO:0000313" key="3">
    <source>
        <dbReference type="Proteomes" id="UP001178288"/>
    </source>
</evidence>
<reference evidence="2" key="1">
    <citation type="submission" date="2023-05" db="EMBL/GenBank/DDBJ databases">
        <title>Comparative genomics of Bacillaceae isolates and their secondary metabolite potential.</title>
        <authorList>
            <person name="Song L."/>
            <person name="Nielsen L.J."/>
            <person name="Mohite O."/>
            <person name="Xu X."/>
            <person name="Weber T."/>
            <person name="Kovacs A.T."/>
        </authorList>
    </citation>
    <scope>NUCLEOTIDE SEQUENCE</scope>
    <source>
        <strain evidence="2">XLM17</strain>
    </source>
</reference>
<feature type="transmembrane region" description="Helical" evidence="1">
    <location>
        <begin position="6"/>
        <end position="32"/>
    </location>
</feature>
<protein>
    <recommendedName>
        <fullName evidence="4">DUF4083 domain-containing protein</fullName>
    </recommendedName>
</protein>
<keyword evidence="1" id="KW-1133">Transmembrane helix</keyword>
<dbReference type="KEGG" id="nnv:QNH39_26560"/>
<evidence type="ECO:0000313" key="2">
    <source>
        <dbReference type="EMBL" id="WHY86094.1"/>
    </source>
</evidence>
<dbReference type="AlphaFoldDB" id="A0AA95MPP7"/>
<dbReference type="Proteomes" id="UP001178288">
    <property type="component" value="Chromosome"/>
</dbReference>
<keyword evidence="1" id="KW-0472">Membrane</keyword>
<organism evidence="2 3">
    <name type="scientific">Neobacillus novalis</name>
    <dbReference type="NCBI Taxonomy" id="220687"/>
    <lineage>
        <taxon>Bacteria</taxon>
        <taxon>Bacillati</taxon>
        <taxon>Bacillota</taxon>
        <taxon>Bacilli</taxon>
        <taxon>Bacillales</taxon>
        <taxon>Bacillaceae</taxon>
        <taxon>Neobacillus</taxon>
    </lineage>
</organism>
<name>A0AA95MPP7_9BACI</name>
<evidence type="ECO:0000256" key="1">
    <source>
        <dbReference type="SAM" id="Phobius"/>
    </source>
</evidence>
<dbReference type="RefSeq" id="WP_066093659.1">
    <property type="nucleotide sequence ID" value="NZ_CP126114.1"/>
</dbReference>
<keyword evidence="3" id="KW-1185">Reference proteome</keyword>
<accession>A0AA95MPP7</accession>
<sequence length="65" mass="7462">MSTEMGSLFGLFALVPIILYLFIIAFGIYFTVRAIRFMNEKTQLDQARNEKLDALIKVMQEKSGE</sequence>
<proteinExistence type="predicted"/>